<gene>
    <name evidence="7" type="ORF">GCM10023213_46270</name>
</gene>
<dbReference type="InterPro" id="IPR016039">
    <property type="entry name" value="Thiolase-like"/>
</dbReference>
<dbReference type="Gene3D" id="3.40.47.10">
    <property type="match status" value="1"/>
</dbReference>
<dbReference type="Pfam" id="PF00108">
    <property type="entry name" value="Thiolase_N"/>
    <property type="match status" value="1"/>
</dbReference>
<dbReference type="PIRSF" id="PIRSF000429">
    <property type="entry name" value="Ac-CoA_Ac_transf"/>
    <property type="match status" value="1"/>
</dbReference>
<dbReference type="CDD" id="cd00751">
    <property type="entry name" value="thiolase"/>
    <property type="match status" value="1"/>
</dbReference>
<dbReference type="PANTHER" id="PTHR18919">
    <property type="entry name" value="ACETYL-COA C-ACYLTRANSFERASE"/>
    <property type="match status" value="1"/>
</dbReference>
<name>A0ABP9PMH6_9BACT</name>
<evidence type="ECO:0000313" key="8">
    <source>
        <dbReference type="Proteomes" id="UP001499852"/>
    </source>
</evidence>
<dbReference type="Proteomes" id="UP001499852">
    <property type="component" value="Unassembled WGS sequence"/>
</dbReference>
<dbReference type="EMBL" id="BAABIA010000013">
    <property type="protein sequence ID" value="GAA5149089.1"/>
    <property type="molecule type" value="Genomic_DNA"/>
</dbReference>
<dbReference type="PROSITE" id="PS00737">
    <property type="entry name" value="THIOLASE_2"/>
    <property type="match status" value="1"/>
</dbReference>
<keyword evidence="3 4" id="KW-0012">Acyltransferase</keyword>
<reference evidence="8" key="1">
    <citation type="journal article" date="2019" name="Int. J. Syst. Evol. Microbiol.">
        <title>The Global Catalogue of Microorganisms (GCM) 10K type strain sequencing project: providing services to taxonomists for standard genome sequencing and annotation.</title>
        <authorList>
            <consortium name="The Broad Institute Genomics Platform"/>
            <consortium name="The Broad Institute Genome Sequencing Center for Infectious Disease"/>
            <person name="Wu L."/>
            <person name="Ma J."/>
        </authorList>
    </citation>
    <scope>NUCLEOTIDE SEQUENCE [LARGE SCALE GENOMIC DNA]</scope>
    <source>
        <strain evidence="8">JCM 18053</strain>
    </source>
</reference>
<protein>
    <submittedName>
        <fullName evidence="7">Acetyl-CoA C-acetyltransferase</fullName>
    </submittedName>
</protein>
<keyword evidence="2 4" id="KW-0808">Transferase</keyword>
<organism evidence="7 8">
    <name type="scientific">Prosthecobacter algae</name>
    <dbReference type="NCBI Taxonomy" id="1144682"/>
    <lineage>
        <taxon>Bacteria</taxon>
        <taxon>Pseudomonadati</taxon>
        <taxon>Verrucomicrobiota</taxon>
        <taxon>Verrucomicrobiia</taxon>
        <taxon>Verrucomicrobiales</taxon>
        <taxon>Verrucomicrobiaceae</taxon>
        <taxon>Prosthecobacter</taxon>
    </lineage>
</organism>
<comment type="caution">
    <text evidence="7">The sequence shown here is derived from an EMBL/GenBank/DDBJ whole genome shotgun (WGS) entry which is preliminary data.</text>
</comment>
<dbReference type="InterPro" id="IPR020616">
    <property type="entry name" value="Thiolase_N"/>
</dbReference>
<comment type="similarity">
    <text evidence="1 4">Belongs to the thiolase-like superfamily. Thiolase family.</text>
</comment>
<dbReference type="InterPro" id="IPR020613">
    <property type="entry name" value="Thiolase_CS"/>
</dbReference>
<dbReference type="InterPro" id="IPR020610">
    <property type="entry name" value="Thiolase_AS"/>
</dbReference>
<accession>A0ABP9PMH6</accession>
<dbReference type="PANTHER" id="PTHR18919:SF151">
    <property type="entry name" value="BLR2427 PROTEIN"/>
    <property type="match status" value="1"/>
</dbReference>
<feature type="domain" description="Thiolase C-terminal" evidence="6">
    <location>
        <begin position="287"/>
        <end position="424"/>
    </location>
</feature>
<evidence type="ECO:0000256" key="4">
    <source>
        <dbReference type="RuleBase" id="RU003557"/>
    </source>
</evidence>
<evidence type="ECO:0000259" key="5">
    <source>
        <dbReference type="Pfam" id="PF00108"/>
    </source>
</evidence>
<feature type="domain" description="Thiolase N-terminal" evidence="5">
    <location>
        <begin position="5"/>
        <end position="279"/>
    </location>
</feature>
<evidence type="ECO:0000256" key="3">
    <source>
        <dbReference type="ARBA" id="ARBA00023315"/>
    </source>
</evidence>
<dbReference type="InterPro" id="IPR002155">
    <property type="entry name" value="Thiolase"/>
</dbReference>
<dbReference type="InterPro" id="IPR020617">
    <property type="entry name" value="Thiolase_C"/>
</dbReference>
<dbReference type="Pfam" id="PF02803">
    <property type="entry name" value="Thiolase_C"/>
    <property type="match status" value="1"/>
</dbReference>
<keyword evidence="8" id="KW-1185">Reference proteome</keyword>
<dbReference type="RefSeq" id="WP_345738797.1">
    <property type="nucleotide sequence ID" value="NZ_BAABIA010000013.1"/>
</dbReference>
<evidence type="ECO:0000313" key="7">
    <source>
        <dbReference type="EMBL" id="GAA5149089.1"/>
    </source>
</evidence>
<dbReference type="NCBIfam" id="TIGR01930">
    <property type="entry name" value="AcCoA-C-Actrans"/>
    <property type="match status" value="1"/>
</dbReference>
<evidence type="ECO:0000256" key="1">
    <source>
        <dbReference type="ARBA" id="ARBA00010982"/>
    </source>
</evidence>
<proteinExistence type="inferred from homology"/>
<dbReference type="PROSITE" id="PS00099">
    <property type="entry name" value="THIOLASE_3"/>
    <property type="match status" value="1"/>
</dbReference>
<dbReference type="SUPFAM" id="SSF53901">
    <property type="entry name" value="Thiolase-like"/>
    <property type="match status" value="2"/>
</dbReference>
<sequence length="425" mass="44926">MKPLYIISAIRTPFTRAGSSLAGLDAVDLGKAAVSALLARTGLDPQAVDETIFGCVGQPAHAQNIARVIALRAGLTEARPAMTVHRNCASGLEALTTAHAKMCGGHGEVFIVGGTESMSNTPLYFSRRAADKFGLLGKARSLGQKLGAMTAFRPADFAPIIGLQLALTDPVVEMNMGETAELLAREYKINREMQDAFALRSHQRALAAATRLQAETSPLYIMGRGVEPVLADNGVRDDSSLEKLARLKPLFDRHHGTVTAGNSSQITDGAVALLVASEEAVKRHGWQPLGRLVDYAYTGCDPRRMGLGPVRAMDAVLHRTNQKLSDMDHVEINEAFAAQVLAVLQCLKDPASARRAGLEAPLGEIPDEVLNPRGGAIALGHPVGATGARLVLTALDQLHESKGRHALVSLCIGGGQGGAAILERV</sequence>
<evidence type="ECO:0000259" key="6">
    <source>
        <dbReference type="Pfam" id="PF02803"/>
    </source>
</evidence>
<evidence type="ECO:0000256" key="2">
    <source>
        <dbReference type="ARBA" id="ARBA00022679"/>
    </source>
</evidence>